<sequence length="202" mass="21394">METRDDRDSARREASAEEEETAVASPVPGFAALTVVIGIADEAWSDAFGDADLVALTHRALAAAARHLALPDAIETEVSVTFADDATVAEANRAWRGKDRPTNILSFPMVQLAPGALPGPLAGDLLLAFETLAREAAAEDKPLADHLTHLLVHGFLHLMGHDHVEEDEAAAMEATEIAILAGLGIADPYRDPARRPASHATD</sequence>
<dbReference type="AlphaFoldDB" id="A0A9X1P4N1"/>
<keyword evidence="5 7" id="KW-0378">Hydrolase</keyword>
<dbReference type="PANTHER" id="PTHR46986:SF1">
    <property type="entry name" value="ENDORIBONUCLEASE YBEY, CHLOROPLASTIC"/>
    <property type="match status" value="1"/>
</dbReference>
<organism evidence="9 10">
    <name type="scientific">Jiella avicenniae</name>
    <dbReference type="NCBI Taxonomy" id="2907202"/>
    <lineage>
        <taxon>Bacteria</taxon>
        <taxon>Pseudomonadati</taxon>
        <taxon>Pseudomonadota</taxon>
        <taxon>Alphaproteobacteria</taxon>
        <taxon>Hyphomicrobiales</taxon>
        <taxon>Aurantimonadaceae</taxon>
        <taxon>Jiella</taxon>
    </lineage>
</organism>
<feature type="binding site" evidence="7">
    <location>
        <position position="153"/>
    </location>
    <ligand>
        <name>Zn(2+)</name>
        <dbReference type="ChEBI" id="CHEBI:29105"/>
        <note>catalytic</note>
    </ligand>
</feature>
<dbReference type="EC" id="3.1.-.-" evidence="7"/>
<comment type="subcellular location">
    <subcellularLocation>
        <location evidence="7">Cytoplasm</location>
    </subcellularLocation>
</comment>
<comment type="cofactor">
    <cofactor evidence="7">
        <name>Zn(2+)</name>
        <dbReference type="ChEBI" id="CHEBI:29105"/>
    </cofactor>
    <text evidence="7">Binds 1 zinc ion.</text>
</comment>
<dbReference type="GO" id="GO:0004521">
    <property type="term" value="F:RNA endonuclease activity"/>
    <property type="evidence" value="ECO:0007669"/>
    <property type="project" value="UniProtKB-UniRule"/>
</dbReference>
<evidence type="ECO:0000256" key="1">
    <source>
        <dbReference type="ARBA" id="ARBA00010875"/>
    </source>
</evidence>
<dbReference type="GO" id="GO:0008270">
    <property type="term" value="F:zinc ion binding"/>
    <property type="evidence" value="ECO:0007669"/>
    <property type="project" value="UniProtKB-UniRule"/>
</dbReference>
<dbReference type="EMBL" id="JAJUWU010000023">
    <property type="protein sequence ID" value="MCE7030271.1"/>
    <property type="molecule type" value="Genomic_DNA"/>
</dbReference>
<keyword evidence="7" id="KW-0963">Cytoplasm</keyword>
<evidence type="ECO:0000256" key="7">
    <source>
        <dbReference type="HAMAP-Rule" id="MF_00009"/>
    </source>
</evidence>
<keyword evidence="3 7" id="KW-0479">Metal-binding</keyword>
<dbReference type="Gene3D" id="3.40.390.30">
    <property type="entry name" value="Metalloproteases ('zincins'), catalytic domain"/>
    <property type="match status" value="1"/>
</dbReference>
<dbReference type="Proteomes" id="UP001139035">
    <property type="component" value="Unassembled WGS sequence"/>
</dbReference>
<evidence type="ECO:0000313" key="9">
    <source>
        <dbReference type="EMBL" id="MCE7030271.1"/>
    </source>
</evidence>
<evidence type="ECO:0000256" key="4">
    <source>
        <dbReference type="ARBA" id="ARBA00022759"/>
    </source>
</evidence>
<keyword evidence="7" id="KW-0698">rRNA processing</keyword>
<name>A0A9X1P4N1_9HYPH</name>
<accession>A0A9X1P4N1</accession>
<dbReference type="InterPro" id="IPR023091">
    <property type="entry name" value="MetalPrtase_cat_dom_sf_prd"/>
</dbReference>
<evidence type="ECO:0000313" key="10">
    <source>
        <dbReference type="Proteomes" id="UP001139035"/>
    </source>
</evidence>
<dbReference type="GO" id="GO:0005737">
    <property type="term" value="C:cytoplasm"/>
    <property type="evidence" value="ECO:0007669"/>
    <property type="project" value="UniProtKB-SubCell"/>
</dbReference>
<dbReference type="NCBIfam" id="TIGR00043">
    <property type="entry name" value="rRNA maturation RNase YbeY"/>
    <property type="match status" value="1"/>
</dbReference>
<comment type="similarity">
    <text evidence="1 7">Belongs to the endoribonuclease YbeY family.</text>
</comment>
<evidence type="ECO:0000256" key="5">
    <source>
        <dbReference type="ARBA" id="ARBA00022801"/>
    </source>
</evidence>
<dbReference type="HAMAP" id="MF_00009">
    <property type="entry name" value="Endoribonucl_YbeY"/>
    <property type="match status" value="1"/>
</dbReference>
<feature type="region of interest" description="Disordered" evidence="8">
    <location>
        <begin position="1"/>
        <end position="23"/>
    </location>
</feature>
<dbReference type="PROSITE" id="PS01306">
    <property type="entry name" value="UPF0054"/>
    <property type="match status" value="1"/>
</dbReference>
<dbReference type="PANTHER" id="PTHR46986">
    <property type="entry name" value="ENDORIBONUCLEASE YBEY, CHLOROPLASTIC"/>
    <property type="match status" value="1"/>
</dbReference>
<keyword evidence="4 7" id="KW-0255">Endonuclease</keyword>
<feature type="binding site" evidence="7">
    <location>
        <position position="157"/>
    </location>
    <ligand>
        <name>Zn(2+)</name>
        <dbReference type="ChEBI" id="CHEBI:29105"/>
        <note>catalytic</note>
    </ligand>
</feature>
<dbReference type="SUPFAM" id="SSF55486">
    <property type="entry name" value="Metalloproteases ('zincins'), catalytic domain"/>
    <property type="match status" value="1"/>
</dbReference>
<gene>
    <name evidence="7 9" type="primary">ybeY</name>
    <name evidence="9" type="ORF">LZD57_19980</name>
</gene>
<dbReference type="GO" id="GO:0004222">
    <property type="term" value="F:metalloendopeptidase activity"/>
    <property type="evidence" value="ECO:0007669"/>
    <property type="project" value="InterPro"/>
</dbReference>
<reference evidence="9" key="1">
    <citation type="submission" date="2022-01" db="EMBL/GenBank/DDBJ databases">
        <title>Jiella avicenniae sp. nov., a novel endophytic bacterium isolated from bark of Avicennia marina.</title>
        <authorList>
            <person name="Tuo L."/>
        </authorList>
    </citation>
    <scope>NUCLEOTIDE SEQUENCE</scope>
    <source>
        <strain evidence="9">CBK1P-4</strain>
    </source>
</reference>
<keyword evidence="7" id="KW-0690">Ribosome biogenesis</keyword>
<keyword evidence="2 7" id="KW-0540">Nuclease</keyword>
<dbReference type="GO" id="GO:0006364">
    <property type="term" value="P:rRNA processing"/>
    <property type="evidence" value="ECO:0007669"/>
    <property type="project" value="UniProtKB-UniRule"/>
</dbReference>
<evidence type="ECO:0000256" key="3">
    <source>
        <dbReference type="ARBA" id="ARBA00022723"/>
    </source>
</evidence>
<dbReference type="InterPro" id="IPR002036">
    <property type="entry name" value="YbeY"/>
</dbReference>
<feature type="compositionally biased region" description="Basic and acidic residues" evidence="8">
    <location>
        <begin position="1"/>
        <end position="15"/>
    </location>
</feature>
<comment type="caution">
    <text evidence="9">The sequence shown here is derived from an EMBL/GenBank/DDBJ whole genome shotgun (WGS) entry which is preliminary data.</text>
</comment>
<keyword evidence="6 7" id="KW-0862">Zinc</keyword>
<protein>
    <recommendedName>
        <fullName evidence="7">Endoribonuclease YbeY</fullName>
        <ecNumber evidence="7">3.1.-.-</ecNumber>
    </recommendedName>
</protein>
<proteinExistence type="inferred from homology"/>
<comment type="function">
    <text evidence="7">Single strand-specific metallo-endoribonuclease involved in late-stage 70S ribosome quality control and in maturation of the 3' terminus of the 16S rRNA.</text>
</comment>
<keyword evidence="10" id="KW-1185">Reference proteome</keyword>
<dbReference type="Pfam" id="PF02130">
    <property type="entry name" value="YbeY"/>
    <property type="match status" value="1"/>
</dbReference>
<dbReference type="RefSeq" id="WP_233721349.1">
    <property type="nucleotide sequence ID" value="NZ_JAJUWU010000023.1"/>
</dbReference>
<feature type="binding site" evidence="7">
    <location>
        <position position="163"/>
    </location>
    <ligand>
        <name>Zn(2+)</name>
        <dbReference type="ChEBI" id="CHEBI:29105"/>
        <note>catalytic</note>
    </ligand>
</feature>
<evidence type="ECO:0000256" key="6">
    <source>
        <dbReference type="ARBA" id="ARBA00022833"/>
    </source>
</evidence>
<evidence type="ECO:0000256" key="2">
    <source>
        <dbReference type="ARBA" id="ARBA00022722"/>
    </source>
</evidence>
<evidence type="ECO:0000256" key="8">
    <source>
        <dbReference type="SAM" id="MobiDB-lite"/>
    </source>
</evidence>
<dbReference type="InterPro" id="IPR020549">
    <property type="entry name" value="YbeY_CS"/>
</dbReference>